<name>A0A0A5GQF5_9BACI</name>
<dbReference type="EMBL" id="AVPE01000002">
    <property type="protein sequence ID" value="KGX93405.1"/>
    <property type="molecule type" value="Genomic_DNA"/>
</dbReference>
<evidence type="ECO:0000259" key="2">
    <source>
        <dbReference type="Pfam" id="PF09335"/>
    </source>
</evidence>
<keyword evidence="1" id="KW-0812">Transmembrane</keyword>
<comment type="caution">
    <text evidence="3">The sequence shown here is derived from an EMBL/GenBank/DDBJ whole genome shotgun (WGS) entry which is preliminary data.</text>
</comment>
<evidence type="ECO:0000313" key="4">
    <source>
        <dbReference type="Proteomes" id="UP000030528"/>
    </source>
</evidence>
<dbReference type="PANTHER" id="PTHR46826">
    <property type="match status" value="1"/>
</dbReference>
<keyword evidence="1" id="KW-1133">Transmembrane helix</keyword>
<feature type="transmembrane region" description="Helical" evidence="1">
    <location>
        <begin position="7"/>
        <end position="26"/>
    </location>
</feature>
<evidence type="ECO:0000313" key="3">
    <source>
        <dbReference type="EMBL" id="KGX93405.1"/>
    </source>
</evidence>
<evidence type="ECO:0000256" key="1">
    <source>
        <dbReference type="SAM" id="Phobius"/>
    </source>
</evidence>
<dbReference type="Pfam" id="PF09335">
    <property type="entry name" value="VTT_dom"/>
    <property type="match status" value="1"/>
</dbReference>
<dbReference type="eggNOG" id="COG0398">
    <property type="taxonomic scope" value="Bacteria"/>
</dbReference>
<feature type="transmembrane region" description="Helical" evidence="1">
    <location>
        <begin position="96"/>
        <end position="120"/>
    </location>
</feature>
<gene>
    <name evidence="3" type="ORF">N781_10140</name>
</gene>
<dbReference type="PANTHER" id="PTHR46826:SF1">
    <property type="entry name" value="TVP38_TMEM64 FAMILY MEMBRANE PROTEIN YDJX"/>
    <property type="match status" value="1"/>
</dbReference>
<organism evidence="3 4">
    <name type="scientific">Pontibacillus halophilus JSM 076056 = DSM 19796</name>
    <dbReference type="NCBI Taxonomy" id="1385510"/>
    <lineage>
        <taxon>Bacteria</taxon>
        <taxon>Bacillati</taxon>
        <taxon>Bacillota</taxon>
        <taxon>Bacilli</taxon>
        <taxon>Bacillales</taxon>
        <taxon>Bacillaceae</taxon>
        <taxon>Pontibacillus</taxon>
    </lineage>
</organism>
<sequence>MEHLSTILLTAIEGSGYFAPLLFIALHLMRPVFFLPVAFICVTGGVLFGAVEGSILSVIGVTLSSLTFYPLSGLMPKTVNRLVSLKKKLLGKYTQLSIGQVAILRLVPFIHFHLLSLCIIETSATFKDYAKSSFISSLPLAIIYTSIGGWLSLLSPPVMVALLLSLLPLFYLLRRKEIVIQWNEFFHTELK</sequence>
<feature type="transmembrane region" description="Helical" evidence="1">
    <location>
        <begin position="157"/>
        <end position="173"/>
    </location>
</feature>
<dbReference type="OrthoDB" id="2451090at2"/>
<dbReference type="Proteomes" id="UP000030528">
    <property type="component" value="Unassembled WGS sequence"/>
</dbReference>
<dbReference type="AlphaFoldDB" id="A0A0A5GQF5"/>
<feature type="transmembrane region" description="Helical" evidence="1">
    <location>
        <begin position="132"/>
        <end position="151"/>
    </location>
</feature>
<dbReference type="STRING" id="1385510.GCA_000425205_00938"/>
<feature type="domain" description="VTT" evidence="2">
    <location>
        <begin position="36"/>
        <end position="148"/>
    </location>
</feature>
<feature type="transmembrane region" description="Helical" evidence="1">
    <location>
        <begin position="32"/>
        <end position="51"/>
    </location>
</feature>
<dbReference type="InterPro" id="IPR053240">
    <property type="entry name" value="VTT_domain"/>
</dbReference>
<keyword evidence="4" id="KW-1185">Reference proteome</keyword>
<keyword evidence="1" id="KW-0472">Membrane</keyword>
<reference evidence="3 4" key="1">
    <citation type="submission" date="2013-08" db="EMBL/GenBank/DDBJ databases">
        <authorList>
            <person name="Huang J."/>
            <person name="Wang G."/>
        </authorList>
    </citation>
    <scope>NUCLEOTIDE SEQUENCE [LARGE SCALE GENOMIC DNA]</scope>
    <source>
        <strain evidence="3 4">JSM 076056</strain>
    </source>
</reference>
<proteinExistence type="predicted"/>
<dbReference type="RefSeq" id="WP_026801970.1">
    <property type="nucleotide sequence ID" value="NZ_AVPE01000002.1"/>
</dbReference>
<accession>A0A0A5GQF5</accession>
<protein>
    <submittedName>
        <fullName evidence="3">Alkaline phosphatase</fullName>
    </submittedName>
</protein>
<dbReference type="InterPro" id="IPR032816">
    <property type="entry name" value="VTT_dom"/>
</dbReference>